<feature type="transmembrane region" description="Helical" evidence="1">
    <location>
        <begin position="81"/>
        <end position="100"/>
    </location>
</feature>
<feature type="transmembrane region" description="Helical" evidence="1">
    <location>
        <begin position="146"/>
        <end position="168"/>
    </location>
</feature>
<keyword evidence="1" id="KW-0812">Transmembrane</keyword>
<organism evidence="2 3">
    <name type="scientific">Candolleomyces eurysporus</name>
    <dbReference type="NCBI Taxonomy" id="2828524"/>
    <lineage>
        <taxon>Eukaryota</taxon>
        <taxon>Fungi</taxon>
        <taxon>Dikarya</taxon>
        <taxon>Basidiomycota</taxon>
        <taxon>Agaricomycotina</taxon>
        <taxon>Agaricomycetes</taxon>
        <taxon>Agaricomycetidae</taxon>
        <taxon>Agaricales</taxon>
        <taxon>Agaricineae</taxon>
        <taxon>Psathyrellaceae</taxon>
        <taxon>Candolleomyces</taxon>
    </lineage>
</organism>
<dbReference type="AlphaFoldDB" id="A0A9W8MAA9"/>
<feature type="transmembrane region" description="Helical" evidence="1">
    <location>
        <begin position="107"/>
        <end position="126"/>
    </location>
</feature>
<evidence type="ECO:0000313" key="3">
    <source>
        <dbReference type="Proteomes" id="UP001140091"/>
    </source>
</evidence>
<reference evidence="2" key="1">
    <citation type="submission" date="2022-06" db="EMBL/GenBank/DDBJ databases">
        <title>Genome Sequence of Candolleomyces eurysporus.</title>
        <authorList>
            <person name="Buettner E."/>
        </authorList>
    </citation>
    <scope>NUCLEOTIDE SEQUENCE</scope>
    <source>
        <strain evidence="2">VTCC 930004</strain>
    </source>
</reference>
<keyword evidence="1" id="KW-1133">Transmembrane helix</keyword>
<gene>
    <name evidence="2" type="ORF">H1R20_g12421</name>
</gene>
<dbReference type="OrthoDB" id="2961022at2759"/>
<accession>A0A9W8MAA9</accession>
<sequence length="341" mass="38221">MVEVGIHIFMAFYGLSVFLETPEHLRKGRRRYIATSFIITCLSALTASLDMADYFQVLFASTSPSHWVEVMMLSAEQWKPILSRTILVILVWIGDALMVYRCYIICVNYWWIVALPGATCLCAPVLNFIFTYRNDLPNKSIRVYETAYIFLVVSTNVLVTFLIVFHLLRARRTLSKLLPSKDMHLYTGVVAILIESALPLSIFGIIAAALVVGTSFYTQQFSEGGTVCYNLFTGLFYTFCTLSPHMIIFRVTTGRSFIKFPSAKDDVLSNPIAFAHQTAESSFLQSSINTREMGGNPEPDIERLAADSIGAIPIPTTTQMSQIIQVGEEEREEVGGEKKNI</sequence>
<evidence type="ECO:0000313" key="2">
    <source>
        <dbReference type="EMBL" id="KAJ2924665.1"/>
    </source>
</evidence>
<protein>
    <submittedName>
        <fullName evidence="2">Uncharacterized protein</fullName>
    </submittedName>
</protein>
<comment type="caution">
    <text evidence="2">The sequence shown here is derived from an EMBL/GenBank/DDBJ whole genome shotgun (WGS) entry which is preliminary data.</text>
</comment>
<feature type="transmembrane region" description="Helical" evidence="1">
    <location>
        <begin position="6"/>
        <end position="25"/>
    </location>
</feature>
<keyword evidence="1" id="KW-0472">Membrane</keyword>
<keyword evidence="3" id="KW-1185">Reference proteome</keyword>
<feature type="transmembrane region" description="Helical" evidence="1">
    <location>
        <begin position="229"/>
        <end position="249"/>
    </location>
</feature>
<feature type="transmembrane region" description="Helical" evidence="1">
    <location>
        <begin position="32"/>
        <end position="49"/>
    </location>
</feature>
<dbReference type="Proteomes" id="UP001140091">
    <property type="component" value="Unassembled WGS sequence"/>
</dbReference>
<dbReference type="EMBL" id="JANBPK010001210">
    <property type="protein sequence ID" value="KAJ2924665.1"/>
    <property type="molecule type" value="Genomic_DNA"/>
</dbReference>
<name>A0A9W8MAA9_9AGAR</name>
<feature type="transmembrane region" description="Helical" evidence="1">
    <location>
        <begin position="189"/>
        <end position="217"/>
    </location>
</feature>
<evidence type="ECO:0000256" key="1">
    <source>
        <dbReference type="SAM" id="Phobius"/>
    </source>
</evidence>
<proteinExistence type="predicted"/>
<feature type="non-terminal residue" evidence="2">
    <location>
        <position position="341"/>
    </location>
</feature>